<dbReference type="PROSITE" id="PS50206">
    <property type="entry name" value="RHODANESE_3"/>
    <property type="match status" value="1"/>
</dbReference>
<organism evidence="8 9">
    <name type="scientific">Dethiosulfatarculus sandiegensis</name>
    <dbReference type="NCBI Taxonomy" id="1429043"/>
    <lineage>
        <taxon>Bacteria</taxon>
        <taxon>Pseudomonadati</taxon>
        <taxon>Thermodesulfobacteriota</taxon>
        <taxon>Desulfarculia</taxon>
        <taxon>Desulfarculales</taxon>
        <taxon>Desulfarculaceae</taxon>
        <taxon>Dethiosulfatarculus</taxon>
    </lineage>
</organism>
<accession>A0A0D2J089</accession>
<evidence type="ECO:0000256" key="5">
    <source>
        <dbReference type="ARBA" id="ARBA00023002"/>
    </source>
</evidence>
<evidence type="ECO:0000256" key="2">
    <source>
        <dbReference type="ARBA" id="ARBA00009130"/>
    </source>
</evidence>
<evidence type="ECO:0000256" key="1">
    <source>
        <dbReference type="ARBA" id="ARBA00001974"/>
    </source>
</evidence>
<dbReference type="InterPro" id="IPR001763">
    <property type="entry name" value="Rhodanese-like_dom"/>
</dbReference>
<dbReference type="InterPro" id="IPR023753">
    <property type="entry name" value="FAD/NAD-binding_dom"/>
</dbReference>
<keyword evidence="9" id="KW-1185">Reference proteome</keyword>
<keyword evidence="3" id="KW-0285">Flavoprotein</keyword>
<dbReference type="Pfam" id="PF02852">
    <property type="entry name" value="Pyr_redox_dim"/>
    <property type="match status" value="1"/>
</dbReference>
<dbReference type="PRINTS" id="PR00411">
    <property type="entry name" value="PNDRDTASEI"/>
</dbReference>
<dbReference type="OrthoDB" id="9769238at2"/>
<proteinExistence type="inferred from homology"/>
<dbReference type="SUPFAM" id="SSF51905">
    <property type="entry name" value="FAD/NAD(P)-binding domain"/>
    <property type="match status" value="2"/>
</dbReference>
<keyword evidence="4" id="KW-0274">FAD</keyword>
<reference evidence="8 9" key="1">
    <citation type="submission" date="2013-11" db="EMBL/GenBank/DDBJ databases">
        <title>Metagenomic analysis of a methanogenic consortium involved in long chain n-alkane degradation.</title>
        <authorList>
            <person name="Davidova I.A."/>
            <person name="Callaghan A.V."/>
            <person name="Wawrik B."/>
            <person name="Pruitt S."/>
            <person name="Marks C."/>
            <person name="Duncan K.E."/>
            <person name="Suflita J.M."/>
        </authorList>
    </citation>
    <scope>NUCLEOTIDE SEQUENCE [LARGE SCALE GENOMIC DNA]</scope>
    <source>
        <strain evidence="8 9">SPR</strain>
    </source>
</reference>
<dbReference type="PANTHER" id="PTHR43429:SF1">
    <property type="entry name" value="NAD(P)H SULFUR OXIDOREDUCTASE (COA-DEPENDENT)"/>
    <property type="match status" value="1"/>
</dbReference>
<dbReference type="InterPro" id="IPR004099">
    <property type="entry name" value="Pyr_nucl-diS_OxRdtase_dimer"/>
</dbReference>
<dbReference type="Proteomes" id="UP000032233">
    <property type="component" value="Unassembled WGS sequence"/>
</dbReference>
<comment type="caution">
    <text evidence="8">The sequence shown here is derived from an EMBL/GenBank/DDBJ whole genome shotgun (WGS) entry which is preliminary data.</text>
</comment>
<dbReference type="EMBL" id="AZAC01000048">
    <property type="protein sequence ID" value="KIX11649.1"/>
    <property type="molecule type" value="Genomic_DNA"/>
</dbReference>
<dbReference type="InParanoid" id="A0A0D2J089"/>
<dbReference type="SUPFAM" id="SSF52821">
    <property type="entry name" value="Rhodanese/Cell cycle control phosphatase"/>
    <property type="match status" value="1"/>
</dbReference>
<dbReference type="Gene3D" id="3.40.250.10">
    <property type="entry name" value="Rhodanese-like domain"/>
    <property type="match status" value="1"/>
</dbReference>
<keyword evidence="6" id="KW-0676">Redox-active center</keyword>
<dbReference type="Gene3D" id="3.50.50.60">
    <property type="entry name" value="FAD/NAD(P)-binding domain"/>
    <property type="match status" value="2"/>
</dbReference>
<dbReference type="PRINTS" id="PR00368">
    <property type="entry name" value="FADPNR"/>
</dbReference>
<name>A0A0D2J089_9BACT</name>
<dbReference type="AlphaFoldDB" id="A0A0D2J089"/>
<feature type="domain" description="Rhodanese" evidence="7">
    <location>
        <begin position="482"/>
        <end position="576"/>
    </location>
</feature>
<keyword evidence="5" id="KW-0560">Oxidoreductase</keyword>
<protein>
    <submittedName>
        <fullName evidence="8">Pyridine nucleotide-disulfide oxidoreductase</fullName>
    </submittedName>
</protein>
<evidence type="ECO:0000256" key="6">
    <source>
        <dbReference type="ARBA" id="ARBA00023284"/>
    </source>
</evidence>
<evidence type="ECO:0000313" key="8">
    <source>
        <dbReference type="EMBL" id="KIX11649.1"/>
    </source>
</evidence>
<dbReference type="PANTHER" id="PTHR43429">
    <property type="entry name" value="PYRIDINE NUCLEOTIDE-DISULFIDE OXIDOREDUCTASE DOMAIN-CONTAINING"/>
    <property type="match status" value="1"/>
</dbReference>
<dbReference type="GO" id="GO:0016491">
    <property type="term" value="F:oxidoreductase activity"/>
    <property type="evidence" value="ECO:0007669"/>
    <property type="project" value="UniProtKB-KW"/>
</dbReference>
<dbReference type="InterPro" id="IPR036873">
    <property type="entry name" value="Rhodanese-like_dom_sf"/>
</dbReference>
<evidence type="ECO:0000256" key="4">
    <source>
        <dbReference type="ARBA" id="ARBA00022827"/>
    </source>
</evidence>
<evidence type="ECO:0000259" key="7">
    <source>
        <dbReference type="PROSITE" id="PS50206"/>
    </source>
</evidence>
<dbReference type="SUPFAM" id="SSF55424">
    <property type="entry name" value="FAD/NAD-linked reductases, dimerisation (C-terminal) domain"/>
    <property type="match status" value="1"/>
</dbReference>
<dbReference type="Pfam" id="PF00581">
    <property type="entry name" value="Rhodanese"/>
    <property type="match status" value="1"/>
</dbReference>
<evidence type="ECO:0000256" key="3">
    <source>
        <dbReference type="ARBA" id="ARBA00022630"/>
    </source>
</evidence>
<dbReference type="SMART" id="SM00450">
    <property type="entry name" value="RHOD"/>
    <property type="match status" value="1"/>
</dbReference>
<comment type="cofactor">
    <cofactor evidence="1">
        <name>FAD</name>
        <dbReference type="ChEBI" id="CHEBI:57692"/>
    </cofactor>
</comment>
<dbReference type="RefSeq" id="WP_044351763.1">
    <property type="nucleotide sequence ID" value="NZ_AZAC01000048.1"/>
</dbReference>
<dbReference type="InterPro" id="IPR016156">
    <property type="entry name" value="FAD/NAD-linked_Rdtase_dimer_sf"/>
</dbReference>
<dbReference type="InterPro" id="IPR050260">
    <property type="entry name" value="FAD-bd_OxRdtase"/>
</dbReference>
<gene>
    <name evidence="8" type="ORF">X474_23235</name>
</gene>
<sequence length="578" mass="61419">MSMRVVIVGGVAAGPKAACRIKRLMPEAKVTMVDRDSLISYGGCGIPYYVGGDVADLEGLLSTSFHMVRDANFFTKVKGLEVLTRTEVTRVDPQAKEVWACNLDTGEEMSLPYDKLVLATGSIPFIPPVPGKDLNNVVPVANLHHAKTIKEMVSQGQVGTAVIVGAGATGLEMAEAMADLWGIEVHIVEAAPQFLPGLADPQMARMLEIRMAEQEDIHLHLGASLEEVLDDGQGNACGVIAGGEKIESDVVIMGCGVRPNTSLAAEASLDLNQRGAILVDDHMCTSDPDIYAGGDCVSIKSMITGEGIFMPAGSLANREGRVIGTNIAGGDARFPGASGSFCIKLFGLSLARTGLNELQAKEAGFAARAVIVAQADRAHFHPDQKMMFLKLVVNETDRRILGLTAVGENGDAVVGRVNAVAGLLAAKATLEDLSNLELAYSPPLGAAVDVLNSAANAAENLLEGRLEPLAPEEFIKRLRDPQGSNTVFIDTRAFANAEPFLEAFGDDWVNIPQETLRERWQEVPKDKNVVLVCNSGVRSYESQLILKAKGYTNTVNLGGGMATMNRWAGSVLPSGDKE</sequence>
<evidence type="ECO:0000313" key="9">
    <source>
        <dbReference type="Proteomes" id="UP000032233"/>
    </source>
</evidence>
<dbReference type="STRING" id="1429043.X474_23235"/>
<dbReference type="Pfam" id="PF07992">
    <property type="entry name" value="Pyr_redox_2"/>
    <property type="match status" value="1"/>
</dbReference>
<dbReference type="InterPro" id="IPR036188">
    <property type="entry name" value="FAD/NAD-bd_sf"/>
</dbReference>
<comment type="similarity">
    <text evidence="2">Belongs to the class-III pyridine nucleotide-disulfide oxidoreductase family.</text>
</comment>